<dbReference type="Pfam" id="PF00069">
    <property type="entry name" value="Pkinase"/>
    <property type="match status" value="1"/>
</dbReference>
<dbReference type="Proteomes" id="UP001600941">
    <property type="component" value="Unassembled WGS sequence"/>
</dbReference>
<evidence type="ECO:0000256" key="5">
    <source>
        <dbReference type="ARBA" id="ARBA00023186"/>
    </source>
</evidence>
<dbReference type="PANTHER" id="PTHR24348:SF22">
    <property type="entry name" value="NON-SPECIFIC SERINE_THREONINE PROTEIN KINASE"/>
    <property type="match status" value="1"/>
</dbReference>
<dbReference type="InterPro" id="IPR045269">
    <property type="entry name" value="Atg1-like"/>
</dbReference>
<dbReference type="InterPro" id="IPR017441">
    <property type="entry name" value="Protein_kinase_ATP_BS"/>
</dbReference>
<keyword evidence="4 6" id="KW-0067">ATP-binding</keyword>
<gene>
    <name evidence="8" type="ORF">K340107D12_54890</name>
</gene>
<reference evidence="8 9" key="1">
    <citation type="submission" date="2024-04" db="EMBL/GenBank/DDBJ databases">
        <title>Defined microbial consortia suppress multidrug-resistant proinflammatory Enterobacteriaceae via ecological control.</title>
        <authorList>
            <person name="Furuichi M."/>
            <person name="Kawaguchi T."/>
            <person name="Pust M."/>
            <person name="Yasuma K."/>
            <person name="Plichta D."/>
            <person name="Hasegawa N."/>
            <person name="Ohya T."/>
            <person name="Bhattarai S."/>
            <person name="Sasajima S."/>
            <person name="Aoto Y."/>
            <person name="Tuganbaev T."/>
            <person name="Yaginuma M."/>
            <person name="Ueda M."/>
            <person name="Okahashi N."/>
            <person name="Amafuji K."/>
            <person name="Kiridooshi Y."/>
            <person name="Sugita K."/>
            <person name="Strazar M."/>
            <person name="Skelly A."/>
            <person name="Suda W."/>
            <person name="Hattori M."/>
            <person name="Nakamoto N."/>
            <person name="Caballero S."/>
            <person name="Norman J."/>
            <person name="Olle B."/>
            <person name="Tanoue T."/>
            <person name="Arita M."/>
            <person name="Bucci V."/>
            <person name="Atarashi K."/>
            <person name="Xavier R."/>
            <person name="Honda K."/>
        </authorList>
    </citation>
    <scope>NUCLEOTIDE SEQUENCE [LARGE SCALE GENOMIC DNA]</scope>
    <source>
        <strain evidence="9">k34-0107-D12</strain>
    </source>
</reference>
<dbReference type="InterPro" id="IPR013126">
    <property type="entry name" value="Hsp_70_fam"/>
</dbReference>
<dbReference type="Gene3D" id="1.10.510.10">
    <property type="entry name" value="Transferase(Phosphotransferase) domain 1"/>
    <property type="match status" value="1"/>
</dbReference>
<evidence type="ECO:0000256" key="6">
    <source>
        <dbReference type="PROSITE-ProRule" id="PRU10141"/>
    </source>
</evidence>
<comment type="caution">
    <text evidence="8">The sequence shown here is derived from an EMBL/GenBank/DDBJ whole genome shotgun (WGS) entry which is preliminary data.</text>
</comment>
<evidence type="ECO:0000256" key="4">
    <source>
        <dbReference type="ARBA" id="ARBA00022840"/>
    </source>
</evidence>
<keyword evidence="5" id="KW-0143">Chaperone</keyword>
<feature type="domain" description="Protein kinase" evidence="7">
    <location>
        <begin position="24"/>
        <end position="277"/>
    </location>
</feature>
<keyword evidence="3" id="KW-0418">Kinase</keyword>
<dbReference type="SUPFAM" id="SSF100920">
    <property type="entry name" value="Heat shock protein 70kD (HSP70), peptide-binding domain"/>
    <property type="match status" value="2"/>
</dbReference>
<dbReference type="Gene3D" id="2.60.34.10">
    <property type="entry name" value="Substrate Binding Domain Of DNAk, Chain A, domain 1"/>
    <property type="match status" value="2"/>
</dbReference>
<dbReference type="SUPFAM" id="SSF56112">
    <property type="entry name" value="Protein kinase-like (PK-like)"/>
    <property type="match status" value="1"/>
</dbReference>
<dbReference type="InterPro" id="IPR000719">
    <property type="entry name" value="Prot_kinase_dom"/>
</dbReference>
<dbReference type="PROSITE" id="PS00107">
    <property type="entry name" value="PROTEIN_KINASE_ATP"/>
    <property type="match status" value="1"/>
</dbReference>
<dbReference type="InterPro" id="IPR011009">
    <property type="entry name" value="Kinase-like_dom_sf"/>
</dbReference>
<evidence type="ECO:0000313" key="8">
    <source>
        <dbReference type="EMBL" id="GAA6502673.1"/>
    </source>
</evidence>
<dbReference type="EMBL" id="BAABZQ010000001">
    <property type="protein sequence ID" value="GAA6502673.1"/>
    <property type="molecule type" value="Genomic_DNA"/>
</dbReference>
<evidence type="ECO:0000313" key="9">
    <source>
        <dbReference type="Proteomes" id="UP001600941"/>
    </source>
</evidence>
<dbReference type="PROSITE" id="PS50011">
    <property type="entry name" value="PROTEIN_KINASE_DOM"/>
    <property type="match status" value="1"/>
</dbReference>
<dbReference type="RefSeq" id="WP_227209971.1">
    <property type="nucleotide sequence ID" value="NZ_BAABZQ010000001.1"/>
</dbReference>
<keyword evidence="9" id="KW-1185">Reference proteome</keyword>
<dbReference type="PANTHER" id="PTHR24348">
    <property type="entry name" value="SERINE/THREONINE-PROTEIN KINASE UNC-51-RELATED"/>
    <property type="match status" value="1"/>
</dbReference>
<dbReference type="PROSITE" id="PS00109">
    <property type="entry name" value="PROTEIN_KINASE_TYR"/>
    <property type="match status" value="1"/>
</dbReference>
<evidence type="ECO:0000256" key="3">
    <source>
        <dbReference type="ARBA" id="ARBA00022777"/>
    </source>
</evidence>
<organism evidence="8 9">
    <name type="scientific">Blautia parvula</name>
    <dbReference type="NCBI Taxonomy" id="2877527"/>
    <lineage>
        <taxon>Bacteria</taxon>
        <taxon>Bacillati</taxon>
        <taxon>Bacillota</taxon>
        <taxon>Clostridia</taxon>
        <taxon>Lachnospirales</taxon>
        <taxon>Lachnospiraceae</taxon>
        <taxon>Blautia</taxon>
    </lineage>
</organism>
<feature type="binding site" evidence="6">
    <location>
        <position position="53"/>
    </location>
    <ligand>
        <name>ATP</name>
        <dbReference type="ChEBI" id="CHEBI:30616"/>
    </ligand>
</feature>
<dbReference type="Pfam" id="PF00012">
    <property type="entry name" value="HSP70"/>
    <property type="match status" value="2"/>
</dbReference>
<name>A0ABQ0C1L1_9FIRM</name>
<evidence type="ECO:0000259" key="7">
    <source>
        <dbReference type="PROSITE" id="PS50011"/>
    </source>
</evidence>
<sequence length="522" mass="59711">MWEENICSSETGELKPGTILNFKYIIKKTIGSGGFGITYQGWDTILNMPVAVKEYRCQMYTSEKEKQNFWNEARTMAKFSGNEGIVNVRDFFEENKTVYIVMEYLEGITLNQYIEANGKLSPYETFTYMKPVMEVLSKIHKEGFIHRDISPDNIMMVKEGKIKLLDFGAARDVKNTDGTITVILKQGYAPEEQYCRENNQGPWTDVYAVCATIYKCITGKTPDISLHRLSVDNLKKPSEMGIPVSQEFEQVLTAGLEVHRQNRIQSIDELIRRMEFALEWGNDGYRRTDSRHIVKEALFLRGRSKGVTPLIGRDEVLPAVKRKVFTTTADNQNFLEFCVVKETAPFASEYLMVRKFRVYGIRPKKREVPRIEVTFYIDEQKHLEVKAMDLETNRRLYIQDLFRRDRPQNTGKHASRTLSLETSGGVATPVIRKGEVLPAVKKQIFSTAADNQTAVDLCIYLGEGAYVKENELAGQFRLDKISPAKAGEPQIEVLFEMDRDEKIKVSAKNLDSGEMQSITIIK</sequence>
<dbReference type="Gene3D" id="3.30.200.20">
    <property type="entry name" value="Phosphorylase Kinase, domain 1"/>
    <property type="match status" value="1"/>
</dbReference>
<protein>
    <recommendedName>
        <fullName evidence="7">Protein kinase domain-containing protein</fullName>
    </recommendedName>
</protein>
<dbReference type="InterPro" id="IPR008266">
    <property type="entry name" value="Tyr_kinase_AS"/>
</dbReference>
<keyword evidence="1" id="KW-0808">Transferase</keyword>
<evidence type="ECO:0000256" key="1">
    <source>
        <dbReference type="ARBA" id="ARBA00022679"/>
    </source>
</evidence>
<dbReference type="InterPro" id="IPR029047">
    <property type="entry name" value="HSP70_peptide-bd_sf"/>
</dbReference>
<dbReference type="CDD" id="cd14014">
    <property type="entry name" value="STKc_PknB_like"/>
    <property type="match status" value="1"/>
</dbReference>
<proteinExistence type="predicted"/>
<accession>A0ABQ0C1L1</accession>
<evidence type="ECO:0000256" key="2">
    <source>
        <dbReference type="ARBA" id="ARBA00022741"/>
    </source>
</evidence>
<keyword evidence="2 6" id="KW-0547">Nucleotide-binding</keyword>